<evidence type="ECO:0000313" key="3">
    <source>
        <dbReference type="Proteomes" id="UP000550729"/>
    </source>
</evidence>
<reference evidence="2 3" key="1">
    <citation type="submission" date="2020-04" db="EMBL/GenBank/DDBJ databases">
        <title>Gordonia sp. nov. TBRC 11910.</title>
        <authorList>
            <person name="Suriyachadkun C."/>
        </authorList>
    </citation>
    <scope>NUCLEOTIDE SEQUENCE [LARGE SCALE GENOMIC DNA]</scope>
    <source>
        <strain evidence="2 3">TBRC 11910</strain>
    </source>
</reference>
<feature type="chain" id="PRO_5032540993" evidence="1">
    <location>
        <begin position="29"/>
        <end position="129"/>
    </location>
</feature>
<comment type="caution">
    <text evidence="2">The sequence shown here is derived from an EMBL/GenBank/DDBJ whole genome shotgun (WGS) entry which is preliminary data.</text>
</comment>
<proteinExistence type="predicted"/>
<dbReference type="EMBL" id="JABBNB010000006">
    <property type="protein sequence ID" value="NMO01167.1"/>
    <property type="molecule type" value="Genomic_DNA"/>
</dbReference>
<dbReference type="AlphaFoldDB" id="A0A848KT45"/>
<protein>
    <submittedName>
        <fullName evidence="2">Uncharacterized protein</fullName>
    </submittedName>
</protein>
<feature type="signal peptide" evidence="1">
    <location>
        <begin position="1"/>
        <end position="28"/>
    </location>
</feature>
<name>A0A848KT45_9ACTN</name>
<organism evidence="2 3">
    <name type="scientific">Gordonia asplenii</name>
    <dbReference type="NCBI Taxonomy" id="2725283"/>
    <lineage>
        <taxon>Bacteria</taxon>
        <taxon>Bacillati</taxon>
        <taxon>Actinomycetota</taxon>
        <taxon>Actinomycetes</taxon>
        <taxon>Mycobacteriales</taxon>
        <taxon>Gordoniaceae</taxon>
        <taxon>Gordonia</taxon>
    </lineage>
</organism>
<sequence>MIKRIIVAVLAFGALLGIAGVSATTAQARPHQYSGTAYITVWENGYGQHQQPVVQITDRNSGYYSTAWFTYREYRNGRVGYHFQARRLPINTGLTVTAYQGGRYLASRWLYLSWQHQTGYVDLYPQYRR</sequence>
<accession>A0A848KT45</accession>
<keyword evidence="1" id="KW-0732">Signal</keyword>
<evidence type="ECO:0000256" key="1">
    <source>
        <dbReference type="SAM" id="SignalP"/>
    </source>
</evidence>
<dbReference type="RefSeq" id="WP_170193662.1">
    <property type="nucleotide sequence ID" value="NZ_JABBNB010000006.1"/>
</dbReference>
<gene>
    <name evidence="2" type="ORF">HH308_08040</name>
</gene>
<dbReference type="Proteomes" id="UP000550729">
    <property type="component" value="Unassembled WGS sequence"/>
</dbReference>
<evidence type="ECO:0000313" key="2">
    <source>
        <dbReference type="EMBL" id="NMO01167.1"/>
    </source>
</evidence>
<keyword evidence="3" id="KW-1185">Reference proteome</keyword>